<dbReference type="AlphaFoldDB" id="A0A8H4QVN3"/>
<dbReference type="GO" id="GO:0071013">
    <property type="term" value="C:catalytic step 2 spliceosome"/>
    <property type="evidence" value="ECO:0007669"/>
    <property type="project" value="TreeGrafter"/>
</dbReference>
<protein>
    <recommendedName>
        <fullName evidence="8">PRP1 splicing factor N-terminal domain-containing protein</fullName>
    </recommendedName>
</protein>
<dbReference type="Gene3D" id="1.25.40.10">
    <property type="entry name" value="Tetratricopeptide repeat domain"/>
    <property type="match status" value="5"/>
</dbReference>
<evidence type="ECO:0000256" key="4">
    <source>
        <dbReference type="ARBA" id="ARBA00023187"/>
    </source>
</evidence>
<dbReference type="Pfam" id="PF13428">
    <property type="entry name" value="TPR_14"/>
    <property type="match status" value="1"/>
</dbReference>
<dbReference type="SUPFAM" id="SSF48452">
    <property type="entry name" value="TPR-like"/>
    <property type="match status" value="4"/>
</dbReference>
<evidence type="ECO:0000313" key="10">
    <source>
        <dbReference type="Proteomes" id="UP000521872"/>
    </source>
</evidence>
<keyword evidence="10" id="KW-1185">Reference proteome</keyword>
<feature type="domain" description="PRP1 splicing factor N-terminal" evidence="8">
    <location>
        <begin position="16"/>
        <end position="157"/>
    </location>
</feature>
<dbReference type="PANTHER" id="PTHR11246">
    <property type="entry name" value="PRE-MRNA SPLICING FACTOR"/>
    <property type="match status" value="1"/>
</dbReference>
<evidence type="ECO:0000256" key="7">
    <source>
        <dbReference type="SAM" id="MobiDB-lite"/>
    </source>
</evidence>
<evidence type="ECO:0000259" key="8">
    <source>
        <dbReference type="Pfam" id="PF06424"/>
    </source>
</evidence>
<dbReference type="Proteomes" id="UP000521872">
    <property type="component" value="Unassembled WGS sequence"/>
</dbReference>
<feature type="region of interest" description="Disordered" evidence="7">
    <location>
        <begin position="24"/>
        <end position="87"/>
    </location>
</feature>
<accession>A0A8H4QVN3</accession>
<dbReference type="InterPro" id="IPR045075">
    <property type="entry name" value="Syf1-like"/>
</dbReference>
<dbReference type="PANTHER" id="PTHR11246:SF1">
    <property type="entry name" value="PRE-MRNA-PROCESSING FACTOR 6"/>
    <property type="match status" value="1"/>
</dbReference>
<evidence type="ECO:0000313" key="9">
    <source>
        <dbReference type="EMBL" id="KAF4617500.1"/>
    </source>
</evidence>
<keyword evidence="3" id="KW-0677">Repeat</keyword>
<dbReference type="InterPro" id="IPR011990">
    <property type="entry name" value="TPR-like_helical_dom_sf"/>
</dbReference>
<keyword evidence="4" id="KW-0508">mRNA splicing</keyword>
<keyword evidence="2" id="KW-0507">mRNA processing</keyword>
<dbReference type="FunFam" id="1.25.40.10:FF:000256">
    <property type="entry name" value="Probable pre-mRNA splicing factor prp1"/>
    <property type="match status" value="1"/>
</dbReference>
<keyword evidence="6" id="KW-0175">Coiled coil</keyword>
<dbReference type="GO" id="GO:0046540">
    <property type="term" value="C:U4/U6 x U5 tri-snRNP complex"/>
    <property type="evidence" value="ECO:0007669"/>
    <property type="project" value="TreeGrafter"/>
</dbReference>
<evidence type="ECO:0000256" key="3">
    <source>
        <dbReference type="ARBA" id="ARBA00022737"/>
    </source>
</evidence>
<dbReference type="Pfam" id="PF06424">
    <property type="entry name" value="PRP1_N"/>
    <property type="match status" value="1"/>
</dbReference>
<organism evidence="9 10">
    <name type="scientific">Agrocybe pediades</name>
    <dbReference type="NCBI Taxonomy" id="84607"/>
    <lineage>
        <taxon>Eukaryota</taxon>
        <taxon>Fungi</taxon>
        <taxon>Dikarya</taxon>
        <taxon>Basidiomycota</taxon>
        <taxon>Agaricomycotina</taxon>
        <taxon>Agaricomycetes</taxon>
        <taxon>Agaricomycetidae</taxon>
        <taxon>Agaricales</taxon>
        <taxon>Agaricineae</taxon>
        <taxon>Strophariaceae</taxon>
        <taxon>Agrocybe</taxon>
    </lineage>
</organism>
<name>A0A8H4QVN3_9AGAR</name>
<evidence type="ECO:0000256" key="5">
    <source>
        <dbReference type="ARBA" id="ARBA00023242"/>
    </source>
</evidence>
<evidence type="ECO:0000256" key="6">
    <source>
        <dbReference type="SAM" id="Coils"/>
    </source>
</evidence>
<dbReference type="SMART" id="SM00386">
    <property type="entry name" value="HAT"/>
    <property type="match status" value="13"/>
</dbReference>
<dbReference type="InterPro" id="IPR003107">
    <property type="entry name" value="HAT"/>
</dbReference>
<dbReference type="EMBL" id="JAACJL010000030">
    <property type="protein sequence ID" value="KAF4617500.1"/>
    <property type="molecule type" value="Genomic_DNA"/>
</dbReference>
<comment type="caution">
    <text evidence="9">The sequence shown here is derived from an EMBL/GenBank/DDBJ whole genome shotgun (WGS) entry which is preliminary data.</text>
</comment>
<dbReference type="GO" id="GO:0000244">
    <property type="term" value="P:spliceosomal tri-snRNP complex assembly"/>
    <property type="evidence" value="ECO:0007669"/>
    <property type="project" value="TreeGrafter"/>
</dbReference>
<feature type="compositionally biased region" description="Acidic residues" evidence="7">
    <location>
        <begin position="60"/>
        <end position="72"/>
    </location>
</feature>
<keyword evidence="5" id="KW-0539">Nucleus</keyword>
<evidence type="ECO:0000256" key="2">
    <source>
        <dbReference type="ARBA" id="ARBA00022664"/>
    </source>
</evidence>
<dbReference type="Pfam" id="PF13432">
    <property type="entry name" value="TPR_16"/>
    <property type="match status" value="1"/>
</dbReference>
<sequence length="969" mass="107646">MAANNKNKLAFLSMPAPASYVAGLGRGASGFTTRSDIGPAREGPSAEVIAEAQARRGEEVEPDPEQFQDPDNEYGLFAGTTYEQDDEEADKIYESVDEAMDSRRRARREAQEQAELAKLRAERPKIQQQFADLKRGLSAVTDEEWESIPEVGNLTRKKRRREERSYVVPDSVLVGDRNKTEFENALDERQQLAGGFDSSLDNGALTNFVEIGQARDKILSLKLDQISGTQSTLNGTSTSVDPKGYLTSLDSVAIKSSAEIGDIKRARMLFDSLVKSNPKHAPGWIAAACLEEHAGKMVAARKIIKQGCEHCPKSEDVWLEAARLHNNEDAKIVLANAVQHVGQSVKIWLAAADLEHDLKAKKRVLRKGTYIPLLFLPFFALLRPFSFLLSSSFFSFEPPSAFTAAVHPLMLPGALEHIPNSVRLWKETVNLESSASDARILLARAVEVIPLSVELWLALARLESPDKAKAVLNKARKAIPTSHEIWIAAGRLLEQEACLPSKSAEQRNKELEMVDKTIEGAVRDLRRHQVLLTREQWLKEAEKCEEEGSPRTCEAIVKATIGMDVEEEDRLDTWVSDAEAVETKGRVGTARAILAFALKVYPDKRSLWRRAAELEKAHGTRESLDAILERAVVHCPQAEVLWLMAAKEKWLAGDVPAAREVLERAFVANPESEQIWLAAVKLEAENGEFGVARELLIRARTVADTERIWMKSAVFERQQGQTSTALETLATALKKFPKFAKLYMIQGQIHQAAGNIAAARSSFAAGIKACPKEPTLWILASRLEEADGRSIKARALLEKARLVNPGTDTLWAESVGVEERSGGAQQAKSMLSRALQECPSSGLLWSLALWAEPRASRKTKSVDALRKTKDSPLVVCTVARVLWADRMIERAREWFGRATGMDKDLGDVWGWWLKFERQHGNEEQREAVRVKCVAAEPHHSPVWQSIAKDDKNVGKSTREILEMVADALK</sequence>
<comment type="subcellular location">
    <subcellularLocation>
        <location evidence="1">Nucleus</location>
    </subcellularLocation>
</comment>
<proteinExistence type="predicted"/>
<evidence type="ECO:0000256" key="1">
    <source>
        <dbReference type="ARBA" id="ARBA00004123"/>
    </source>
</evidence>
<feature type="coiled-coil region" evidence="6">
    <location>
        <begin position="96"/>
        <end position="129"/>
    </location>
</feature>
<reference evidence="9 10" key="1">
    <citation type="submission" date="2019-12" db="EMBL/GenBank/DDBJ databases">
        <authorList>
            <person name="Floudas D."/>
            <person name="Bentzer J."/>
            <person name="Ahren D."/>
            <person name="Johansson T."/>
            <person name="Persson P."/>
            <person name="Tunlid A."/>
        </authorList>
    </citation>
    <scope>NUCLEOTIDE SEQUENCE [LARGE SCALE GENOMIC DNA]</scope>
    <source>
        <strain evidence="9 10">CBS 102.39</strain>
    </source>
</reference>
<dbReference type="InterPro" id="IPR010491">
    <property type="entry name" value="PRP1_N"/>
</dbReference>
<gene>
    <name evidence="9" type="ORF">D9613_006445</name>
</gene>